<evidence type="ECO:0000256" key="2">
    <source>
        <dbReference type="SAM" id="MobiDB-lite"/>
    </source>
</evidence>
<organism evidence="3 4">
    <name type="scientific">Actinidia rufa</name>
    <dbReference type="NCBI Taxonomy" id="165716"/>
    <lineage>
        <taxon>Eukaryota</taxon>
        <taxon>Viridiplantae</taxon>
        <taxon>Streptophyta</taxon>
        <taxon>Embryophyta</taxon>
        <taxon>Tracheophyta</taxon>
        <taxon>Spermatophyta</taxon>
        <taxon>Magnoliopsida</taxon>
        <taxon>eudicotyledons</taxon>
        <taxon>Gunneridae</taxon>
        <taxon>Pentapetalae</taxon>
        <taxon>asterids</taxon>
        <taxon>Ericales</taxon>
        <taxon>Actinidiaceae</taxon>
        <taxon>Actinidia</taxon>
    </lineage>
</organism>
<keyword evidence="1" id="KW-0175">Coiled coil</keyword>
<protein>
    <submittedName>
        <fullName evidence="3">Uncharacterized protein</fullName>
    </submittedName>
</protein>
<feature type="coiled-coil region" evidence="1">
    <location>
        <begin position="55"/>
        <end position="114"/>
    </location>
</feature>
<name>A0A7J0DP54_9ERIC</name>
<feature type="region of interest" description="Disordered" evidence="2">
    <location>
        <begin position="162"/>
        <end position="194"/>
    </location>
</feature>
<evidence type="ECO:0000313" key="4">
    <source>
        <dbReference type="Proteomes" id="UP000585474"/>
    </source>
</evidence>
<evidence type="ECO:0000256" key="1">
    <source>
        <dbReference type="SAM" id="Coils"/>
    </source>
</evidence>
<gene>
    <name evidence="3" type="ORF">Acr_00g0062260</name>
</gene>
<accession>A0A7J0DP54</accession>
<dbReference type="AlphaFoldDB" id="A0A7J0DP54"/>
<evidence type="ECO:0000313" key="3">
    <source>
        <dbReference type="EMBL" id="GFS39317.1"/>
    </source>
</evidence>
<sequence>MFSPSAAIRNKNGDNGSPCLNPLSILKSFVAEPLTRTDMGAVIMQASPAVPKITFHARKQVAEELERQVANLKAQEQHTIDELKRMKQDHDATMAKLEKEMAELKKEFVLAKWSAVEEFKSSDEFHEVVKWATSRFYGKGFDLCKLQIRRLHPDLNIQDLQIDVDLGKEEEGDEEEKGEKEEEKAEIDDNPPPK</sequence>
<reference evidence="4" key="1">
    <citation type="submission" date="2019-07" db="EMBL/GenBank/DDBJ databases">
        <title>De Novo Assembly of kiwifruit Actinidia rufa.</title>
        <authorList>
            <person name="Sugita-Konishi S."/>
            <person name="Sato K."/>
            <person name="Mori E."/>
            <person name="Abe Y."/>
            <person name="Kisaki G."/>
            <person name="Hamano K."/>
            <person name="Suezawa K."/>
            <person name="Otani M."/>
            <person name="Fukuda T."/>
            <person name="Manabe T."/>
            <person name="Gomi K."/>
            <person name="Tabuchi M."/>
            <person name="Akimitsu K."/>
            <person name="Kataoka I."/>
        </authorList>
    </citation>
    <scope>NUCLEOTIDE SEQUENCE [LARGE SCALE GENOMIC DNA]</scope>
    <source>
        <strain evidence="4">cv. Fuchu</strain>
    </source>
</reference>
<feature type="compositionally biased region" description="Acidic residues" evidence="2">
    <location>
        <begin position="184"/>
        <end position="194"/>
    </location>
</feature>
<dbReference type="Proteomes" id="UP000585474">
    <property type="component" value="Unassembled WGS sequence"/>
</dbReference>
<keyword evidence="4" id="KW-1185">Reference proteome</keyword>
<dbReference type="EMBL" id="BJWL01000327">
    <property type="protein sequence ID" value="GFS39317.1"/>
    <property type="molecule type" value="Genomic_DNA"/>
</dbReference>
<proteinExistence type="predicted"/>
<comment type="caution">
    <text evidence="3">The sequence shown here is derived from an EMBL/GenBank/DDBJ whole genome shotgun (WGS) entry which is preliminary data.</text>
</comment>